<dbReference type="Proteomes" id="UP000559256">
    <property type="component" value="Unassembled WGS sequence"/>
</dbReference>
<evidence type="ECO:0000256" key="4">
    <source>
        <dbReference type="ARBA" id="ARBA00022917"/>
    </source>
</evidence>
<reference evidence="8 9" key="1">
    <citation type="journal article" date="2020" name="ISME J.">
        <title>Uncovering the hidden diversity of litter-decomposition mechanisms in mushroom-forming fungi.</title>
        <authorList>
            <person name="Floudas D."/>
            <person name="Bentzer J."/>
            <person name="Ahren D."/>
            <person name="Johansson T."/>
            <person name="Persson P."/>
            <person name="Tunlid A."/>
        </authorList>
    </citation>
    <scope>NUCLEOTIDE SEQUENCE [LARGE SCALE GENOMIC DNA]</scope>
    <source>
        <strain evidence="8 9">CBS 291.85</strain>
    </source>
</reference>
<dbReference type="InterPro" id="IPR036925">
    <property type="entry name" value="TIF_IF2_dom3_sf"/>
</dbReference>
<dbReference type="GO" id="GO:0003924">
    <property type="term" value="F:GTPase activity"/>
    <property type="evidence" value="ECO:0007669"/>
    <property type="project" value="InterPro"/>
</dbReference>
<gene>
    <name evidence="8" type="ORF">D9758_001626</name>
</gene>
<dbReference type="Pfam" id="PF22042">
    <property type="entry name" value="EF-G_D2"/>
    <property type="match status" value="1"/>
</dbReference>
<dbReference type="PROSITE" id="PS51722">
    <property type="entry name" value="G_TR_2"/>
    <property type="match status" value="1"/>
</dbReference>
<feature type="compositionally biased region" description="Basic and acidic residues" evidence="6">
    <location>
        <begin position="608"/>
        <end position="622"/>
    </location>
</feature>
<dbReference type="InterPro" id="IPR009000">
    <property type="entry name" value="Transl_B-barrel_sf"/>
</dbReference>
<dbReference type="GO" id="GO:0005737">
    <property type="term" value="C:cytoplasm"/>
    <property type="evidence" value="ECO:0007669"/>
    <property type="project" value="TreeGrafter"/>
</dbReference>
<feature type="domain" description="Tr-type G" evidence="7">
    <location>
        <begin position="367"/>
        <end position="483"/>
    </location>
</feature>
<dbReference type="PANTHER" id="PTHR43381:SF20">
    <property type="entry name" value="TRANSLATION INITIATION FACTOR IF-2, MITOCHONDRIAL"/>
    <property type="match status" value="1"/>
</dbReference>
<dbReference type="InterPro" id="IPR023115">
    <property type="entry name" value="TIF_IF2_dom3"/>
</dbReference>
<organism evidence="8 9">
    <name type="scientific">Tetrapyrgos nigripes</name>
    <dbReference type="NCBI Taxonomy" id="182062"/>
    <lineage>
        <taxon>Eukaryota</taxon>
        <taxon>Fungi</taxon>
        <taxon>Dikarya</taxon>
        <taxon>Basidiomycota</taxon>
        <taxon>Agaricomycotina</taxon>
        <taxon>Agaricomycetes</taxon>
        <taxon>Agaricomycetidae</taxon>
        <taxon>Agaricales</taxon>
        <taxon>Marasmiineae</taxon>
        <taxon>Marasmiaceae</taxon>
        <taxon>Tetrapyrgos</taxon>
    </lineage>
</organism>
<comment type="similarity">
    <text evidence="1">Belongs to the TRAFAC class translation factor GTPase superfamily. Classic translation factor GTPase family. IF-2 subfamily.</text>
</comment>
<dbReference type="OrthoDB" id="361630at2759"/>
<feature type="region of interest" description="Disordered" evidence="6">
    <location>
        <begin position="1"/>
        <end position="210"/>
    </location>
</feature>
<feature type="region of interest" description="Disordered" evidence="6">
    <location>
        <begin position="608"/>
        <end position="633"/>
    </location>
</feature>
<dbReference type="Gene3D" id="3.40.50.300">
    <property type="entry name" value="P-loop containing nucleotide triphosphate hydrolases"/>
    <property type="match status" value="1"/>
</dbReference>
<dbReference type="SUPFAM" id="SSF52156">
    <property type="entry name" value="Initiation factor IF2/eIF5b, domain 3"/>
    <property type="match status" value="1"/>
</dbReference>
<dbReference type="Gene3D" id="3.40.50.10050">
    <property type="entry name" value="Translation initiation factor IF- 2, domain 3"/>
    <property type="match status" value="1"/>
</dbReference>
<evidence type="ECO:0000256" key="2">
    <source>
        <dbReference type="ARBA" id="ARBA00022540"/>
    </source>
</evidence>
<feature type="compositionally biased region" description="Polar residues" evidence="6">
    <location>
        <begin position="159"/>
        <end position="171"/>
    </location>
</feature>
<dbReference type="CDD" id="cd03702">
    <property type="entry name" value="IF2_mtIF2_II"/>
    <property type="match status" value="1"/>
</dbReference>
<dbReference type="SUPFAM" id="SSF52540">
    <property type="entry name" value="P-loop containing nucleoside triphosphate hydrolases"/>
    <property type="match status" value="1"/>
</dbReference>
<sequence length="767" mass="83396">MHRHRKSLQCAFSRSASTAVKLQPRSWAKPADTHPTPSASVYSAQSHSKLAGTNWDTPSRFPSNAPSYPPSSVTRAPSSRQQRTWDLDQASEFRRPAVDSPPSSSEQRPTFSRTRTETLRRDPLPHRNFTPRERPYSQPRREVPGRQRDPMSHAGPSGLSRSSQLGETASAQAAPPKNVQGVEDTGASLEEDDSDLHSRKSRAYKATKGRGSLVERMQFMPEESSTQQHSHPAIKKRARKIGRFVEKKVTKDVYIPSVVSVGQLAQLLDVRLEYLQRRMKRAGMEEEATYDHVLTSDYAVLLAEELDRNPIVNDEMAFDIYPPPPHPDPSSLPLRPPVVTIMGHVDHGKTTLLDTLRSASVAKGEADTPGHAAFSAMRARGAGVTDIIVLVVAADDGIMPQTREVIELIKKDRDNVGVVVAINKVDKPGVDIDAVKKSLLAEDIQLEDFGGDVPSVEVSGLTGHGLPNLVETLSAIAEMQELRAEQDGPVHGYVLESKVVKGLGPVATVLILRGSLKPGSHIVAGVNSAKVRIMNDSFGKSINAANPGAAVTVSGWKTLPNAGDEVLQGSESDVKKAVANRQRKAELDASLADVEAINAIRRQERERRELELLEEEQGKDGQGDSTEESSGPKELRLVIKADVSGSAEAVVDALQGIGNSIATTKVVSSGVGDVTESDIAMAKTGDGLMIIAFSVKVPKSIERLAEQNNVRICSSNIIYRLIDTVKEHVIKLLPVIIEKKVTGEASVFNFSTFRSGGRKSRRWQDAE</sequence>
<evidence type="ECO:0000313" key="8">
    <source>
        <dbReference type="EMBL" id="KAF5373013.1"/>
    </source>
</evidence>
<comment type="caution">
    <text evidence="8">The sequence shown here is derived from an EMBL/GenBank/DDBJ whole genome shotgun (WGS) entry which is preliminary data.</text>
</comment>
<dbReference type="InterPro" id="IPR027417">
    <property type="entry name" value="P-loop_NTPase"/>
</dbReference>
<evidence type="ECO:0000256" key="5">
    <source>
        <dbReference type="ARBA" id="ARBA00023134"/>
    </source>
</evidence>
<name>A0A8H5LXD1_9AGAR</name>
<dbReference type="Gene3D" id="2.40.30.10">
    <property type="entry name" value="Translation factors"/>
    <property type="match status" value="1"/>
</dbReference>
<keyword evidence="3" id="KW-0547">Nucleotide-binding</keyword>
<dbReference type="InterPro" id="IPR000795">
    <property type="entry name" value="T_Tr_GTP-bd_dom"/>
</dbReference>
<dbReference type="InterPro" id="IPR044145">
    <property type="entry name" value="IF2_II"/>
</dbReference>
<evidence type="ECO:0000313" key="9">
    <source>
        <dbReference type="Proteomes" id="UP000559256"/>
    </source>
</evidence>
<dbReference type="AlphaFoldDB" id="A0A8H5LXD1"/>
<dbReference type="GO" id="GO:0005525">
    <property type="term" value="F:GTP binding"/>
    <property type="evidence" value="ECO:0007669"/>
    <property type="project" value="UniProtKB-KW"/>
</dbReference>
<proteinExistence type="inferred from homology"/>
<evidence type="ECO:0000259" key="7">
    <source>
        <dbReference type="PROSITE" id="PS51722"/>
    </source>
</evidence>
<protein>
    <recommendedName>
        <fullName evidence="7">Tr-type G domain-containing protein</fullName>
    </recommendedName>
</protein>
<evidence type="ECO:0000256" key="1">
    <source>
        <dbReference type="ARBA" id="ARBA00007733"/>
    </source>
</evidence>
<keyword evidence="5" id="KW-0342">GTP-binding</keyword>
<dbReference type="EMBL" id="JAACJM010000004">
    <property type="protein sequence ID" value="KAF5373013.1"/>
    <property type="molecule type" value="Genomic_DNA"/>
</dbReference>
<keyword evidence="4" id="KW-0648">Protein biosynthesis</keyword>
<dbReference type="GO" id="GO:0003743">
    <property type="term" value="F:translation initiation factor activity"/>
    <property type="evidence" value="ECO:0007669"/>
    <property type="project" value="UniProtKB-KW"/>
</dbReference>
<dbReference type="Pfam" id="PF00009">
    <property type="entry name" value="GTP_EFTU"/>
    <property type="match status" value="1"/>
</dbReference>
<dbReference type="PANTHER" id="PTHR43381">
    <property type="entry name" value="TRANSLATION INITIATION FACTOR IF-2-RELATED"/>
    <property type="match status" value="1"/>
</dbReference>
<feature type="compositionally biased region" description="Basic and acidic residues" evidence="6">
    <location>
        <begin position="114"/>
        <end position="151"/>
    </location>
</feature>
<feature type="compositionally biased region" description="Basic residues" evidence="6">
    <location>
        <begin position="199"/>
        <end position="208"/>
    </location>
</feature>
<feature type="compositionally biased region" description="Polar residues" evidence="6">
    <location>
        <begin position="54"/>
        <end position="82"/>
    </location>
</feature>
<dbReference type="CDD" id="cd01887">
    <property type="entry name" value="IF2_eIF5B"/>
    <property type="match status" value="1"/>
</dbReference>
<evidence type="ECO:0000256" key="6">
    <source>
        <dbReference type="SAM" id="MobiDB-lite"/>
    </source>
</evidence>
<dbReference type="FunFam" id="3.40.50.10050:FF:000001">
    <property type="entry name" value="Translation initiation factor IF-2"/>
    <property type="match status" value="1"/>
</dbReference>
<dbReference type="Pfam" id="PF11987">
    <property type="entry name" value="IF-2"/>
    <property type="match status" value="1"/>
</dbReference>
<feature type="compositionally biased region" description="Polar residues" evidence="6">
    <location>
        <begin position="101"/>
        <end position="113"/>
    </location>
</feature>
<keyword evidence="2" id="KW-0396">Initiation factor</keyword>
<evidence type="ECO:0000256" key="3">
    <source>
        <dbReference type="ARBA" id="ARBA00022741"/>
    </source>
</evidence>
<feature type="compositionally biased region" description="Polar residues" evidence="6">
    <location>
        <begin position="35"/>
        <end position="48"/>
    </location>
</feature>
<feature type="compositionally biased region" description="Polar residues" evidence="6">
    <location>
        <begin position="10"/>
        <end position="20"/>
    </location>
</feature>
<keyword evidence="9" id="KW-1185">Reference proteome</keyword>
<dbReference type="SUPFAM" id="SSF50447">
    <property type="entry name" value="Translation proteins"/>
    <property type="match status" value="1"/>
</dbReference>
<feature type="compositionally biased region" description="Basic and acidic residues" evidence="6">
    <location>
        <begin position="83"/>
        <end position="97"/>
    </location>
</feature>
<accession>A0A8H5LXD1</accession>
<dbReference type="InterPro" id="IPR015760">
    <property type="entry name" value="TIF_IF2"/>
</dbReference>
<dbReference type="InterPro" id="IPR053905">
    <property type="entry name" value="EF-G-like_DII"/>
</dbReference>